<feature type="transmembrane region" description="Helical" evidence="6">
    <location>
        <begin position="128"/>
        <end position="149"/>
    </location>
</feature>
<dbReference type="InParanoid" id="A0A1V8SKF9"/>
<feature type="transmembrane region" description="Helical" evidence="6">
    <location>
        <begin position="395"/>
        <end position="417"/>
    </location>
</feature>
<keyword evidence="3 6" id="KW-0812">Transmembrane</keyword>
<dbReference type="PROSITE" id="PS50850">
    <property type="entry name" value="MFS"/>
    <property type="match status" value="1"/>
</dbReference>
<organism evidence="8 9">
    <name type="scientific">Cryoendolithus antarcticus</name>
    <dbReference type="NCBI Taxonomy" id="1507870"/>
    <lineage>
        <taxon>Eukaryota</taxon>
        <taxon>Fungi</taxon>
        <taxon>Dikarya</taxon>
        <taxon>Ascomycota</taxon>
        <taxon>Pezizomycotina</taxon>
        <taxon>Dothideomycetes</taxon>
        <taxon>Dothideomycetidae</taxon>
        <taxon>Cladosporiales</taxon>
        <taxon>Cladosporiaceae</taxon>
        <taxon>Cryoendolithus</taxon>
    </lineage>
</organism>
<feature type="transmembrane region" description="Helical" evidence="6">
    <location>
        <begin position="505"/>
        <end position="527"/>
    </location>
</feature>
<feature type="transmembrane region" description="Helical" evidence="6">
    <location>
        <begin position="345"/>
        <end position="364"/>
    </location>
</feature>
<feature type="transmembrane region" description="Helical" evidence="6">
    <location>
        <begin position="304"/>
        <end position="325"/>
    </location>
</feature>
<evidence type="ECO:0000256" key="3">
    <source>
        <dbReference type="ARBA" id="ARBA00022692"/>
    </source>
</evidence>
<dbReference type="GO" id="GO:0022857">
    <property type="term" value="F:transmembrane transporter activity"/>
    <property type="evidence" value="ECO:0007669"/>
    <property type="project" value="InterPro"/>
</dbReference>
<sequence length="538" mass="57300">MSDSEKSDRKVDDQDSQHAVIIDNVNEEELTPLRLLTLIAALVLSLFLVALDMTIIATAIPKITEDFKSIENVGWYGSAFFLTVASSQSMWGKAYKYFSLKLIFLVGIAIFEVGSLICGLAKNNTTLIVGRAITGLGGAGVLAGCYSIIATSVAAHKRPAYTGILGATYGIASVVGPLLGGAFTDRISWRWCFFINLPIGAVSAGIIFFSFSTPKAQREDPARSAPMREKILQMDLPGTFIILAAIVCLLLALQWGGISKAWNSADVIGTLVGFGTLVIAFIVVEYFQKDRAMLLPHLLKKREIWLGGLYSFFLGGAFFELVYFLPLYFQSVQGTTAVDSGVRNLALILSVTLFTIISGGLITAFGWFTPFIVIGSALATVGFGLIYTFNTTSSAGVWIGYQILTGAGLGMCFNTPVMAGQALSSQEDVPTTTAILMFFQTLGGAIWISAGESAFTNSLLAALSIHAPQVNPADVLTAGASGLRAAFTPEQLPGIVDSYMEGLRIAFILGIALTGMGTLLSPLFPWVSIKVKTTAAMG</sequence>
<gene>
    <name evidence="8" type="ORF">B0A48_14407</name>
</gene>
<evidence type="ECO:0000256" key="5">
    <source>
        <dbReference type="ARBA" id="ARBA00023136"/>
    </source>
</evidence>
<protein>
    <recommendedName>
        <fullName evidence="7">Major facilitator superfamily (MFS) profile domain-containing protein</fullName>
    </recommendedName>
</protein>
<reference evidence="9" key="1">
    <citation type="submission" date="2017-03" db="EMBL/GenBank/DDBJ databases">
        <title>Genomes of endolithic fungi from Antarctica.</title>
        <authorList>
            <person name="Coleine C."/>
            <person name="Masonjones S."/>
            <person name="Stajich J.E."/>
        </authorList>
    </citation>
    <scope>NUCLEOTIDE SEQUENCE [LARGE SCALE GENOMIC DNA]</scope>
    <source>
        <strain evidence="9">CCFEE 5527</strain>
    </source>
</reference>
<name>A0A1V8SKF9_9PEZI</name>
<dbReference type="OrthoDB" id="10021397at2759"/>
<feature type="transmembrane region" description="Helical" evidence="6">
    <location>
        <begin position="73"/>
        <end position="91"/>
    </location>
</feature>
<dbReference type="Gene3D" id="1.20.1250.20">
    <property type="entry name" value="MFS general substrate transporter like domains"/>
    <property type="match status" value="1"/>
</dbReference>
<evidence type="ECO:0000313" key="9">
    <source>
        <dbReference type="Proteomes" id="UP000192596"/>
    </source>
</evidence>
<dbReference type="Gene3D" id="1.20.1720.10">
    <property type="entry name" value="Multidrug resistance protein D"/>
    <property type="match status" value="1"/>
</dbReference>
<feature type="transmembrane region" description="Helical" evidence="6">
    <location>
        <begin position="161"/>
        <end position="182"/>
    </location>
</feature>
<keyword evidence="5 6" id="KW-0472">Membrane</keyword>
<feature type="transmembrane region" description="Helical" evidence="6">
    <location>
        <begin position="232"/>
        <end position="255"/>
    </location>
</feature>
<evidence type="ECO:0000256" key="6">
    <source>
        <dbReference type="SAM" id="Phobius"/>
    </source>
</evidence>
<feature type="domain" description="Major facilitator superfamily (MFS) profile" evidence="7">
    <location>
        <begin position="38"/>
        <end position="538"/>
    </location>
</feature>
<feature type="transmembrane region" description="Helical" evidence="6">
    <location>
        <begin position="188"/>
        <end position="211"/>
    </location>
</feature>
<feature type="transmembrane region" description="Helical" evidence="6">
    <location>
        <begin position="35"/>
        <end position="61"/>
    </location>
</feature>
<dbReference type="GO" id="GO:0005886">
    <property type="term" value="C:plasma membrane"/>
    <property type="evidence" value="ECO:0007669"/>
    <property type="project" value="TreeGrafter"/>
</dbReference>
<dbReference type="Proteomes" id="UP000192596">
    <property type="component" value="Unassembled WGS sequence"/>
</dbReference>
<proteinExistence type="predicted"/>
<accession>A0A1V8SKF9</accession>
<dbReference type="InterPro" id="IPR011701">
    <property type="entry name" value="MFS"/>
</dbReference>
<comment type="subcellular location">
    <subcellularLocation>
        <location evidence="1">Membrane</location>
        <topology evidence="1">Multi-pass membrane protein</topology>
    </subcellularLocation>
</comment>
<dbReference type="AlphaFoldDB" id="A0A1V8SKF9"/>
<comment type="caution">
    <text evidence="8">The sequence shown here is derived from an EMBL/GenBank/DDBJ whole genome shotgun (WGS) entry which is preliminary data.</text>
</comment>
<dbReference type="PANTHER" id="PTHR23501">
    <property type="entry name" value="MAJOR FACILITATOR SUPERFAMILY"/>
    <property type="match status" value="1"/>
</dbReference>
<dbReference type="InterPro" id="IPR036259">
    <property type="entry name" value="MFS_trans_sf"/>
</dbReference>
<evidence type="ECO:0000256" key="1">
    <source>
        <dbReference type="ARBA" id="ARBA00004141"/>
    </source>
</evidence>
<evidence type="ECO:0000256" key="2">
    <source>
        <dbReference type="ARBA" id="ARBA00022448"/>
    </source>
</evidence>
<feature type="transmembrane region" description="Helical" evidence="6">
    <location>
        <begin position="371"/>
        <end position="389"/>
    </location>
</feature>
<evidence type="ECO:0000259" key="7">
    <source>
        <dbReference type="PROSITE" id="PS50850"/>
    </source>
</evidence>
<dbReference type="PANTHER" id="PTHR23501:SF177">
    <property type="entry name" value="MAJOR FACILITATOR SUPERFAMILY (MFS) PROFILE DOMAIN-CONTAINING PROTEIN-RELATED"/>
    <property type="match status" value="1"/>
</dbReference>
<dbReference type="Pfam" id="PF07690">
    <property type="entry name" value="MFS_1"/>
    <property type="match status" value="1"/>
</dbReference>
<dbReference type="EMBL" id="NAJO01000040">
    <property type="protein sequence ID" value="OQN99430.1"/>
    <property type="molecule type" value="Genomic_DNA"/>
</dbReference>
<keyword evidence="2" id="KW-0813">Transport</keyword>
<keyword evidence="9" id="KW-1185">Reference proteome</keyword>
<dbReference type="FunFam" id="1.20.1720.10:FF:000012">
    <property type="entry name" value="MFS toxin efflux pump (AflT)"/>
    <property type="match status" value="1"/>
</dbReference>
<dbReference type="FunFam" id="1.20.1250.20:FF:000196">
    <property type="entry name" value="MFS toxin efflux pump (AflT)"/>
    <property type="match status" value="1"/>
</dbReference>
<feature type="transmembrane region" description="Helical" evidence="6">
    <location>
        <begin position="103"/>
        <end position="122"/>
    </location>
</feature>
<feature type="transmembrane region" description="Helical" evidence="6">
    <location>
        <begin position="267"/>
        <end position="284"/>
    </location>
</feature>
<feature type="transmembrane region" description="Helical" evidence="6">
    <location>
        <begin position="429"/>
        <end position="450"/>
    </location>
</feature>
<dbReference type="SUPFAM" id="SSF103473">
    <property type="entry name" value="MFS general substrate transporter"/>
    <property type="match status" value="1"/>
</dbReference>
<dbReference type="FunCoup" id="A0A1V8SKF9">
    <property type="interactions" value="108"/>
</dbReference>
<evidence type="ECO:0000256" key="4">
    <source>
        <dbReference type="ARBA" id="ARBA00022989"/>
    </source>
</evidence>
<keyword evidence="4 6" id="KW-1133">Transmembrane helix</keyword>
<dbReference type="InterPro" id="IPR020846">
    <property type="entry name" value="MFS_dom"/>
</dbReference>
<evidence type="ECO:0000313" key="8">
    <source>
        <dbReference type="EMBL" id="OQN99430.1"/>
    </source>
</evidence>
<dbReference type="CDD" id="cd17502">
    <property type="entry name" value="MFS_Azr1_MDR_like"/>
    <property type="match status" value="1"/>
</dbReference>